<protein>
    <recommendedName>
        <fullName evidence="2">Exportin-1 C-terminal domain-containing protein</fullName>
    </recommendedName>
</protein>
<dbReference type="AlphaFoldDB" id="A0A0H5QKC3"/>
<accession>A0A0H5QKC3</accession>
<sequence>MSADSQMSLLAVVQFALHADVPSGVAIAGIDAVAAIADYANAAQHDTSNPIRPFSDAISRFQHRVLHTMLFGSIQESMLTPLADCLLALIFANYSSFCEAVSAVGVNVMDSGLVDLVSSVNLNVSQSANRHRFRDAVAQFVRTCRPLLQVK</sequence>
<dbReference type="EMBL" id="HACM01001630">
    <property type="protein sequence ID" value="CRZ02072.1"/>
    <property type="molecule type" value="Transcribed_RNA"/>
</dbReference>
<reference evidence="1" key="1">
    <citation type="submission" date="2015-04" db="EMBL/GenBank/DDBJ databases">
        <title>The genome sequence of the plant pathogenic Rhizarian Plasmodiophora brassicae reveals insights in its biotrophic life cycle and the origin of chitin synthesis.</title>
        <authorList>
            <person name="Schwelm A."/>
            <person name="Fogelqvist J."/>
            <person name="Knaust A."/>
            <person name="Julke S."/>
            <person name="Lilja T."/>
            <person name="Dhandapani V."/>
            <person name="Bonilla-Rosso G."/>
            <person name="Karlsson M."/>
            <person name="Shevchenko A."/>
            <person name="Choi S.R."/>
            <person name="Kim H.G."/>
            <person name="Park J.Y."/>
            <person name="Lim Y.P."/>
            <person name="Ludwig-Muller J."/>
            <person name="Dixelius C."/>
        </authorList>
    </citation>
    <scope>NUCLEOTIDE SEQUENCE</scope>
    <source>
        <tissue evidence="1">Potato root galls</tissue>
    </source>
</reference>
<organism evidence="1">
    <name type="scientific">Spongospora subterranea</name>
    <dbReference type="NCBI Taxonomy" id="70186"/>
    <lineage>
        <taxon>Eukaryota</taxon>
        <taxon>Sar</taxon>
        <taxon>Rhizaria</taxon>
        <taxon>Endomyxa</taxon>
        <taxon>Phytomyxea</taxon>
        <taxon>Plasmodiophorida</taxon>
        <taxon>Plasmodiophoridae</taxon>
        <taxon>Spongospora</taxon>
    </lineage>
</organism>
<name>A0A0H5QKC3_9EUKA</name>
<evidence type="ECO:0000313" key="1">
    <source>
        <dbReference type="EMBL" id="CRZ02072.1"/>
    </source>
</evidence>
<evidence type="ECO:0008006" key="2">
    <source>
        <dbReference type="Google" id="ProtNLM"/>
    </source>
</evidence>
<proteinExistence type="predicted"/>